<dbReference type="Proteomes" id="UP000095281">
    <property type="component" value="Unplaced"/>
</dbReference>
<reference evidence="2" key="1">
    <citation type="submission" date="2016-11" db="UniProtKB">
        <authorList>
            <consortium name="WormBaseParasite"/>
        </authorList>
    </citation>
    <scope>IDENTIFICATION</scope>
</reference>
<dbReference type="AlphaFoldDB" id="A0A1I8B8Q7"/>
<sequence length="55" mass="6454">MSNEINLKWLSWNAQRPCILLKFDHLHILLDCIVGMDSLTSFLPCPVVRRFVKIK</sequence>
<dbReference type="WBParaSite" id="MhA1_Contig1555.frz3.gene1">
    <property type="protein sequence ID" value="MhA1_Contig1555.frz3.gene1"/>
    <property type="gene ID" value="MhA1_Contig1555.frz3.gene1"/>
</dbReference>
<evidence type="ECO:0000313" key="2">
    <source>
        <dbReference type="WBParaSite" id="MhA1_Contig1555.frz3.gene1"/>
    </source>
</evidence>
<keyword evidence="1" id="KW-1185">Reference proteome</keyword>
<accession>A0A1I8B8Q7</accession>
<organism evidence="1 2">
    <name type="scientific">Meloidogyne hapla</name>
    <name type="common">Root-knot nematode worm</name>
    <dbReference type="NCBI Taxonomy" id="6305"/>
    <lineage>
        <taxon>Eukaryota</taxon>
        <taxon>Metazoa</taxon>
        <taxon>Ecdysozoa</taxon>
        <taxon>Nematoda</taxon>
        <taxon>Chromadorea</taxon>
        <taxon>Rhabditida</taxon>
        <taxon>Tylenchina</taxon>
        <taxon>Tylenchomorpha</taxon>
        <taxon>Tylenchoidea</taxon>
        <taxon>Meloidogynidae</taxon>
        <taxon>Meloidogyninae</taxon>
        <taxon>Meloidogyne</taxon>
    </lineage>
</organism>
<proteinExistence type="predicted"/>
<evidence type="ECO:0000313" key="1">
    <source>
        <dbReference type="Proteomes" id="UP000095281"/>
    </source>
</evidence>
<name>A0A1I8B8Q7_MELHA</name>
<protein>
    <submittedName>
        <fullName evidence="2">Uncharacterized protein</fullName>
    </submittedName>
</protein>